<dbReference type="GO" id="GO:0006508">
    <property type="term" value="P:proteolysis"/>
    <property type="evidence" value="ECO:0007669"/>
    <property type="project" value="UniProtKB-KW"/>
</dbReference>
<feature type="domain" description="NlpC/P60" evidence="6">
    <location>
        <begin position="44"/>
        <end position="168"/>
    </location>
</feature>
<dbReference type="Proteomes" id="UP000243924">
    <property type="component" value="Chromosome I"/>
</dbReference>
<dbReference type="PANTHER" id="PTHR47053">
    <property type="entry name" value="MUREIN DD-ENDOPEPTIDASE MEPH-RELATED"/>
    <property type="match status" value="1"/>
</dbReference>
<evidence type="ECO:0000259" key="6">
    <source>
        <dbReference type="PROSITE" id="PS51935"/>
    </source>
</evidence>
<dbReference type="InterPro" id="IPR051202">
    <property type="entry name" value="Peptidase_C40"/>
</dbReference>
<keyword evidence="5" id="KW-0732">Signal</keyword>
<organism evidence="7 8">
    <name type="scientific">Halopseudomonas salegens</name>
    <dbReference type="NCBI Taxonomy" id="1434072"/>
    <lineage>
        <taxon>Bacteria</taxon>
        <taxon>Pseudomonadati</taxon>
        <taxon>Pseudomonadota</taxon>
        <taxon>Gammaproteobacteria</taxon>
        <taxon>Pseudomonadales</taxon>
        <taxon>Pseudomonadaceae</taxon>
        <taxon>Halopseudomonas</taxon>
    </lineage>
</organism>
<keyword evidence="2" id="KW-0645">Protease</keyword>
<evidence type="ECO:0000256" key="4">
    <source>
        <dbReference type="ARBA" id="ARBA00022807"/>
    </source>
</evidence>
<sequence>MIRKTGAVLLLVALLQACASSGPPMSTSTSADAVSAVPRNTSGQLAREDVVFRAVSLVGIPYRFGGARPETGFDCSGLIHFVYQDSLGMTLPRTTAGLNDLRSKPAGERLKPGDLVLFAISGRKVNHAGIYVGEGRFLHAPSSGGHVRIDELQASYWQRTYQGARRVLD</sequence>
<dbReference type="SUPFAM" id="SSF54001">
    <property type="entry name" value="Cysteine proteinases"/>
    <property type="match status" value="1"/>
</dbReference>
<dbReference type="Pfam" id="PF00877">
    <property type="entry name" value="NLPC_P60"/>
    <property type="match status" value="1"/>
</dbReference>
<evidence type="ECO:0000313" key="7">
    <source>
        <dbReference type="EMBL" id="SDT97888.1"/>
    </source>
</evidence>
<keyword evidence="8" id="KW-1185">Reference proteome</keyword>
<dbReference type="InterPro" id="IPR038765">
    <property type="entry name" value="Papain-like_cys_pep_sf"/>
</dbReference>
<dbReference type="PROSITE" id="PS51935">
    <property type="entry name" value="NLPC_P60"/>
    <property type="match status" value="1"/>
</dbReference>
<evidence type="ECO:0000256" key="2">
    <source>
        <dbReference type="ARBA" id="ARBA00022670"/>
    </source>
</evidence>
<dbReference type="Gene3D" id="3.90.1720.10">
    <property type="entry name" value="endopeptidase domain like (from Nostoc punctiforme)"/>
    <property type="match status" value="1"/>
</dbReference>
<accession>A0A1H2ET43</accession>
<evidence type="ECO:0000256" key="5">
    <source>
        <dbReference type="SAM" id="SignalP"/>
    </source>
</evidence>
<evidence type="ECO:0000256" key="3">
    <source>
        <dbReference type="ARBA" id="ARBA00022801"/>
    </source>
</evidence>
<gene>
    <name evidence="7" type="ORF">SAMN05216210_0989</name>
</gene>
<evidence type="ECO:0000256" key="1">
    <source>
        <dbReference type="ARBA" id="ARBA00007074"/>
    </source>
</evidence>
<dbReference type="PANTHER" id="PTHR47053:SF1">
    <property type="entry name" value="MUREIN DD-ENDOPEPTIDASE MEPH-RELATED"/>
    <property type="match status" value="1"/>
</dbReference>
<protein>
    <submittedName>
        <fullName evidence="7">Cell wall-associated hydrolase, NlpC family</fullName>
    </submittedName>
</protein>
<dbReference type="EMBL" id="LT629787">
    <property type="protein sequence ID" value="SDT97888.1"/>
    <property type="molecule type" value="Genomic_DNA"/>
</dbReference>
<dbReference type="STRING" id="1434072.SAMN05216210_0989"/>
<name>A0A1H2ET43_9GAMM</name>
<reference evidence="8" key="1">
    <citation type="submission" date="2016-10" db="EMBL/GenBank/DDBJ databases">
        <authorList>
            <person name="Varghese N."/>
            <person name="Submissions S."/>
        </authorList>
    </citation>
    <scope>NUCLEOTIDE SEQUENCE [LARGE SCALE GENOMIC DNA]</scope>
    <source>
        <strain evidence="8">CECT 8338</strain>
    </source>
</reference>
<keyword evidence="4" id="KW-0788">Thiol protease</keyword>
<evidence type="ECO:0000313" key="8">
    <source>
        <dbReference type="Proteomes" id="UP000243924"/>
    </source>
</evidence>
<dbReference type="InterPro" id="IPR000064">
    <property type="entry name" value="NLP_P60_dom"/>
</dbReference>
<comment type="similarity">
    <text evidence="1">Belongs to the peptidase C40 family.</text>
</comment>
<dbReference type="PROSITE" id="PS51257">
    <property type="entry name" value="PROKAR_LIPOPROTEIN"/>
    <property type="match status" value="1"/>
</dbReference>
<dbReference type="GO" id="GO:0008234">
    <property type="term" value="F:cysteine-type peptidase activity"/>
    <property type="evidence" value="ECO:0007669"/>
    <property type="project" value="UniProtKB-KW"/>
</dbReference>
<feature type="signal peptide" evidence="5">
    <location>
        <begin position="1"/>
        <end position="19"/>
    </location>
</feature>
<keyword evidence="3 7" id="KW-0378">Hydrolase</keyword>
<dbReference type="AlphaFoldDB" id="A0A1H2ET43"/>
<proteinExistence type="inferred from homology"/>
<feature type="chain" id="PRO_5009273327" evidence="5">
    <location>
        <begin position="20"/>
        <end position="169"/>
    </location>
</feature>